<reference evidence="3 4" key="1">
    <citation type="journal article" date="2016" name="Genome Biol. Evol.">
        <title>Gene Family Evolution Reflects Adaptation to Soil Environmental Stressors in the Genome of the Collembolan Orchesella cincta.</title>
        <authorList>
            <person name="Faddeeva-Vakhrusheva A."/>
            <person name="Derks M.F."/>
            <person name="Anvar S.Y."/>
            <person name="Agamennone V."/>
            <person name="Suring W."/>
            <person name="Smit S."/>
            <person name="van Straalen N.M."/>
            <person name="Roelofs D."/>
        </authorList>
    </citation>
    <scope>NUCLEOTIDE SEQUENCE [LARGE SCALE GENOMIC DNA]</scope>
    <source>
        <tissue evidence="3">Mixed pool</tissue>
    </source>
</reference>
<accession>A0A1D2MWX4</accession>
<keyword evidence="4" id="KW-1185">Reference proteome</keyword>
<dbReference type="InterPro" id="IPR001810">
    <property type="entry name" value="F-box_dom"/>
</dbReference>
<sequence length="562" mass="65377">MALAGVFYYLALFAFLTVVLFLLLFVWKLIRNSVKKWKRVDHKADMEDLEIGLIESYTCENEEFPVLPTELWFEVLENINNSQDFLSCINAFPLWNRILAQRKTKELLQPVFLHVEEYLDKSSLLNCRLVSTHWKSVIDDLIENQHHKPSSYKPGIFLGTPTSKVRNELKSTEKCIDFISEMEPRIASNSNPFPSRTLQLAVDPVDFEVDNDALNLYASIVPELMSNFGHHLHRLYYTMKVYERSTHLPQLLHFLPNLKQFKLTLPFRSTSDYARLLRPAYRLLMPIMPNLSSFSLSSPNDQELAQVILAAFLRNYGDQLESLECFGGAFGSLDRNYIDTLLPRCRDLNLDILNEAHCLTLFQDPAWTWSLRRICLTFPRKLSDSTTEIKVKLESILRVINSAAETLEELHLCLDWHTLKDWKVPLYLEERKEESVAALRVMSKFPKLKTLVISDDLMEVAILQHLVKEKFVSLERLVIDMGIFEEYFRGRRIYEDEENPIWEMSESLKVIERVSLTISEGLMKTQRKKRCSRDDFNQSMRNKNKLKGAAAGSTASRIMNIF</sequence>
<proteinExistence type="predicted"/>
<keyword evidence="1" id="KW-0812">Transmembrane</keyword>
<dbReference type="Pfam" id="PF00646">
    <property type="entry name" value="F-box"/>
    <property type="match status" value="1"/>
</dbReference>
<dbReference type="Proteomes" id="UP000094527">
    <property type="component" value="Unassembled WGS sequence"/>
</dbReference>
<name>A0A1D2MWX4_ORCCI</name>
<dbReference type="EMBL" id="LJIJ01000440">
    <property type="protein sequence ID" value="ODM97462.1"/>
    <property type="molecule type" value="Genomic_DNA"/>
</dbReference>
<feature type="transmembrane region" description="Helical" evidence="1">
    <location>
        <begin position="6"/>
        <end position="30"/>
    </location>
</feature>
<evidence type="ECO:0000256" key="1">
    <source>
        <dbReference type="SAM" id="Phobius"/>
    </source>
</evidence>
<dbReference type="SMART" id="SM00256">
    <property type="entry name" value="FBOX"/>
    <property type="match status" value="2"/>
</dbReference>
<evidence type="ECO:0000313" key="3">
    <source>
        <dbReference type="EMBL" id="ODM97462.1"/>
    </source>
</evidence>
<evidence type="ECO:0000313" key="4">
    <source>
        <dbReference type="Proteomes" id="UP000094527"/>
    </source>
</evidence>
<protein>
    <recommendedName>
        <fullName evidence="2">F-box domain-containing protein</fullName>
    </recommendedName>
</protein>
<gene>
    <name evidence="3" type="ORF">Ocin01_09216</name>
</gene>
<keyword evidence="1" id="KW-0472">Membrane</keyword>
<organism evidence="3 4">
    <name type="scientific">Orchesella cincta</name>
    <name type="common">Springtail</name>
    <name type="synonym">Podura cincta</name>
    <dbReference type="NCBI Taxonomy" id="48709"/>
    <lineage>
        <taxon>Eukaryota</taxon>
        <taxon>Metazoa</taxon>
        <taxon>Ecdysozoa</taxon>
        <taxon>Arthropoda</taxon>
        <taxon>Hexapoda</taxon>
        <taxon>Collembola</taxon>
        <taxon>Entomobryomorpha</taxon>
        <taxon>Entomobryoidea</taxon>
        <taxon>Orchesellidae</taxon>
        <taxon>Orchesellinae</taxon>
        <taxon>Orchesella</taxon>
    </lineage>
</organism>
<feature type="domain" description="F-box" evidence="2">
    <location>
        <begin position="107"/>
        <end position="147"/>
    </location>
</feature>
<comment type="caution">
    <text evidence="3">The sequence shown here is derived from an EMBL/GenBank/DDBJ whole genome shotgun (WGS) entry which is preliminary data.</text>
</comment>
<feature type="domain" description="F-box" evidence="2">
    <location>
        <begin position="67"/>
        <end position="105"/>
    </location>
</feature>
<evidence type="ECO:0000259" key="2">
    <source>
        <dbReference type="SMART" id="SM00256"/>
    </source>
</evidence>
<keyword evidence="1" id="KW-1133">Transmembrane helix</keyword>
<dbReference type="AlphaFoldDB" id="A0A1D2MWX4"/>